<evidence type="ECO:0000256" key="6">
    <source>
        <dbReference type="ARBA" id="ARBA00022676"/>
    </source>
</evidence>
<keyword evidence="6" id="KW-0328">Glycosyltransferase</keyword>
<evidence type="ECO:0000313" key="14">
    <source>
        <dbReference type="EMBL" id="AIS18178.1"/>
    </source>
</evidence>
<dbReference type="GO" id="GO:0019634">
    <property type="term" value="P:organic phosphonate metabolic process"/>
    <property type="evidence" value="ECO:0007669"/>
    <property type="project" value="UniProtKB-UniRule"/>
</dbReference>
<dbReference type="InterPro" id="IPR000053">
    <property type="entry name" value="Thymidine/pyrmidine_PPase"/>
</dbReference>
<dbReference type="Gene3D" id="3.40.1030.10">
    <property type="entry name" value="Nucleoside phosphorylase/phosphoribosyltransferase catalytic domain"/>
    <property type="match status" value="1"/>
</dbReference>
<dbReference type="GO" id="GO:0006213">
    <property type="term" value="P:pyrimidine nucleoside metabolic process"/>
    <property type="evidence" value="ECO:0007669"/>
    <property type="project" value="InterPro"/>
</dbReference>
<dbReference type="InterPro" id="IPR017872">
    <property type="entry name" value="Pyrmidine_PPase_CS"/>
</dbReference>
<dbReference type="SUPFAM" id="SSF52540">
    <property type="entry name" value="P-loop containing nucleoside triphosphate hydrolases"/>
    <property type="match status" value="1"/>
</dbReference>
<dbReference type="Gene3D" id="1.20.970.50">
    <property type="match status" value="1"/>
</dbReference>
<evidence type="ECO:0000256" key="11">
    <source>
        <dbReference type="HAMAP-Rule" id="MF_00836"/>
    </source>
</evidence>
<feature type="domain" description="Pyrimidine nucleoside phosphorylase C-terminal" evidence="13">
    <location>
        <begin position="525"/>
        <end position="592"/>
    </location>
</feature>
<dbReference type="PANTHER" id="PTHR10515:SF0">
    <property type="entry name" value="THYMIDINE PHOSPHORYLASE"/>
    <property type="match status" value="1"/>
</dbReference>
<dbReference type="GO" id="GO:0004645">
    <property type="term" value="F:1,4-alpha-oligoglucan phosphorylase activity"/>
    <property type="evidence" value="ECO:0007669"/>
    <property type="project" value="InterPro"/>
</dbReference>
<comment type="pathway">
    <text evidence="3 11">Metabolic intermediate biosynthesis; 5-phospho-alpha-D-ribose 1-diphosphate biosynthesis; 5-phospho-alpha-D-ribose 1-diphosphate from D-ribose 5-phosphate (route II): step 3/3.</text>
</comment>
<dbReference type="GO" id="GO:0006015">
    <property type="term" value="P:5-phosphoribose 1-diphosphate biosynthetic process"/>
    <property type="evidence" value="ECO:0007669"/>
    <property type="project" value="UniProtKB-UniRule"/>
</dbReference>
<dbReference type="EMBL" id="CP009533">
    <property type="protein sequence ID" value="AIS18178.1"/>
    <property type="molecule type" value="Genomic_DNA"/>
</dbReference>
<comment type="function">
    <text evidence="2 11">Catalyzes the phosphorylation of ribose 1,5-bisphosphate to 5-phospho-D-ribosyl alpha-1-diphosphate (PRPP).</text>
</comment>
<sequence>MVQGIFFFVVGPSGAGKDSLIEGARARLGNGGQYLFARRTITRPSGAPGEDHTGVSPEQFQASLAAGEFLLSWHAHGLSYGLSVDLLHALEAGRHVIANGSRRMIREVATLVPHLLVVEVSASPHVLAARILGRGRESAEQASARVLRQVDPLPADIETLQVDNDGTLAEGIARFIEAVETVTQRHAPMPASHPLLQRKLEGHELDEAQYEQVLRDIIAGGYRDHQISAFLVSASQHLSDAEVVALARVRTRFSPTLRWDRPIVVDKHSMGGVPGSRITLIVVPIIAAQGLLMPKTSSRAITSAAGTADAMEVLAEVELSPEQVRHCVAVTGACIAWNGRLNHSHLDEVMNAITRPLNIDSTRWAVASILSKKLTAGSTHVIVDLPFGPRTKLATREQAQVLGELFEQVGALLGLTVEAIVTDGSQPVGRGIGPALEVRDVRRVLEGAVEAPADLREKALLFAARILAWDPRVGSVEAGRQRAEHLLDEGHALVAFERIIDAQGRKAPVLPSPLTWAVRAPCDGRVAQLDGWRLAEIARRAGAPRDKGAGIDLWVGRGTKVVQGDVLYHIHGTSAEDLERAVVLAEDESGILLSGVD</sequence>
<evidence type="ECO:0000256" key="9">
    <source>
        <dbReference type="ARBA" id="ARBA00022840"/>
    </source>
</evidence>
<dbReference type="Gene3D" id="3.40.50.300">
    <property type="entry name" value="P-loop containing nucleotide triphosphate hydrolases"/>
    <property type="match status" value="1"/>
</dbReference>
<gene>
    <name evidence="11" type="primary">phnN</name>
    <name evidence="14" type="ORF">LT40_12595</name>
</gene>
<dbReference type="NCBIfam" id="NF003338">
    <property type="entry name" value="PRK04350.1"/>
    <property type="match status" value="1"/>
</dbReference>
<feature type="binding site" evidence="11">
    <location>
        <begin position="11"/>
        <end position="18"/>
    </location>
    <ligand>
        <name>ATP</name>
        <dbReference type="ChEBI" id="CHEBI:30616"/>
    </ligand>
</feature>
<dbReference type="Gene3D" id="3.90.1170.30">
    <property type="entry name" value="Pyrimidine nucleoside phosphorylase-like, C-terminal domain"/>
    <property type="match status" value="1"/>
</dbReference>
<dbReference type="SMART" id="SM00941">
    <property type="entry name" value="PYNP_C"/>
    <property type="match status" value="1"/>
</dbReference>
<comment type="catalytic activity">
    <reaction evidence="10">
        <text>thymidine + phosphate = 2-deoxy-alpha-D-ribose 1-phosphate + thymine</text>
        <dbReference type="Rhea" id="RHEA:16037"/>
        <dbReference type="ChEBI" id="CHEBI:17748"/>
        <dbReference type="ChEBI" id="CHEBI:17821"/>
        <dbReference type="ChEBI" id="CHEBI:43474"/>
        <dbReference type="ChEBI" id="CHEBI:57259"/>
        <dbReference type="EC" id="2.4.2.4"/>
    </reaction>
</comment>
<evidence type="ECO:0000313" key="15">
    <source>
        <dbReference type="Proteomes" id="UP000029499"/>
    </source>
</evidence>
<dbReference type="InterPro" id="IPR036320">
    <property type="entry name" value="Glycosyl_Trfase_fam3_N_dom_sf"/>
</dbReference>
<evidence type="ECO:0000256" key="2">
    <source>
        <dbReference type="ARBA" id="ARBA00002554"/>
    </source>
</evidence>
<keyword evidence="15" id="KW-1185">Reference proteome</keyword>
<reference evidence="14 15" key="1">
    <citation type="journal article" date="2015" name="J. Biotechnol.">
        <title>Complete genome sequence of Pseudomonas rhizosphaerae IH5T (=DSM 16299T), a phosphate-solubilizing rhizobacterium for bacterial biofertilizer.</title>
        <authorList>
            <person name="Kwak Y."/>
            <person name="Jung B.K."/>
            <person name="Shin J.H."/>
        </authorList>
    </citation>
    <scope>NUCLEOTIDE SEQUENCE [LARGE SCALE GENOMIC DNA]</scope>
    <source>
        <strain evidence="14">DSM 16299</strain>
    </source>
</reference>
<comment type="similarity">
    <text evidence="5">In the C-terminal section; belongs to the thymidine/pyrimidine-nucleoside phosphorylase family. Type 2 subfamily.</text>
</comment>
<evidence type="ECO:0000256" key="4">
    <source>
        <dbReference type="ARBA" id="ARBA00005935"/>
    </source>
</evidence>
<feature type="domain" description="Guanylate kinase/L-type calcium channel beta subunit" evidence="12">
    <location>
        <begin position="3"/>
        <end position="183"/>
    </location>
</feature>
<accession>A0A089YNZ9</accession>
<dbReference type="Pfam" id="PF02885">
    <property type="entry name" value="Glycos_trans_3N"/>
    <property type="match status" value="1"/>
</dbReference>
<evidence type="ECO:0000259" key="12">
    <source>
        <dbReference type="SMART" id="SM00072"/>
    </source>
</evidence>
<keyword evidence="8 11" id="KW-0547">Nucleotide-binding</keyword>
<dbReference type="HAMAP" id="MF_00836">
    <property type="entry name" value="PhnN"/>
    <property type="match status" value="1"/>
</dbReference>
<evidence type="ECO:0000256" key="1">
    <source>
        <dbReference type="ARBA" id="ARBA00000373"/>
    </source>
</evidence>
<evidence type="ECO:0000256" key="3">
    <source>
        <dbReference type="ARBA" id="ARBA00005069"/>
    </source>
</evidence>
<dbReference type="GO" id="GO:0006206">
    <property type="term" value="P:pyrimidine nucleobase metabolic process"/>
    <property type="evidence" value="ECO:0007669"/>
    <property type="project" value="InterPro"/>
</dbReference>
<dbReference type="GO" id="GO:0005524">
    <property type="term" value="F:ATP binding"/>
    <property type="evidence" value="ECO:0007669"/>
    <property type="project" value="UniProtKB-KW"/>
</dbReference>
<dbReference type="GO" id="GO:0033863">
    <property type="term" value="F:ribose 1,5-bisphosphate phosphokinase activity"/>
    <property type="evidence" value="ECO:0007669"/>
    <property type="project" value="UniProtKB-UniRule"/>
</dbReference>
<dbReference type="Pfam" id="PF07831">
    <property type="entry name" value="PYNP_C"/>
    <property type="match status" value="1"/>
</dbReference>
<dbReference type="KEGG" id="prh:LT40_12595"/>
<dbReference type="InterPro" id="IPR017459">
    <property type="entry name" value="Glycosyl_Trfase_fam3_N_dom"/>
</dbReference>
<dbReference type="PROSITE" id="PS00647">
    <property type="entry name" value="THYMID_PHOSPHORYLASE"/>
    <property type="match status" value="1"/>
</dbReference>
<dbReference type="UniPathway" id="UPA00087">
    <property type="reaction ID" value="UER00175"/>
</dbReference>
<dbReference type="PANTHER" id="PTHR10515">
    <property type="entry name" value="THYMIDINE PHOSPHORYLASE"/>
    <property type="match status" value="1"/>
</dbReference>
<evidence type="ECO:0000259" key="13">
    <source>
        <dbReference type="SMART" id="SM00941"/>
    </source>
</evidence>
<comment type="catalytic activity">
    <reaction evidence="1 11">
        <text>alpha-D-ribose 1,5-bisphosphate + ATP = 5-phospho-alpha-D-ribose 1-diphosphate + ADP</text>
        <dbReference type="Rhea" id="RHEA:20109"/>
        <dbReference type="ChEBI" id="CHEBI:30616"/>
        <dbReference type="ChEBI" id="CHEBI:58017"/>
        <dbReference type="ChEBI" id="CHEBI:68688"/>
        <dbReference type="ChEBI" id="CHEBI:456216"/>
        <dbReference type="EC" id="2.7.4.23"/>
    </reaction>
</comment>
<dbReference type="InterPro" id="IPR008145">
    <property type="entry name" value="GK/Ca_channel_bsu"/>
</dbReference>
<dbReference type="eggNOG" id="COG3709">
    <property type="taxonomic scope" value="Bacteria"/>
</dbReference>
<organism evidence="14 15">
    <name type="scientific">Pseudomonas rhizosphaerae</name>
    <dbReference type="NCBI Taxonomy" id="216142"/>
    <lineage>
        <taxon>Bacteria</taxon>
        <taxon>Pseudomonadati</taxon>
        <taxon>Pseudomonadota</taxon>
        <taxon>Gammaproteobacteria</taxon>
        <taxon>Pseudomonadales</taxon>
        <taxon>Pseudomonadaceae</taxon>
        <taxon>Pseudomonas</taxon>
    </lineage>
</organism>
<comment type="similarity">
    <text evidence="11">Belongs to the ribose 1,5-bisphosphokinase family.</text>
</comment>
<dbReference type="InterPro" id="IPR012699">
    <property type="entry name" value="PhnN"/>
</dbReference>
<dbReference type="RefSeq" id="WP_043190519.1">
    <property type="nucleotide sequence ID" value="NZ_CP009533.1"/>
</dbReference>
<dbReference type="OrthoDB" id="341217at2"/>
<dbReference type="InterPro" id="IPR036566">
    <property type="entry name" value="PYNP-like_C_sf"/>
</dbReference>
<protein>
    <recommendedName>
        <fullName evidence="11">Ribose 1,5-bisphosphate phosphokinase PhnN</fullName>
        <ecNumber evidence="11">2.7.4.23</ecNumber>
    </recommendedName>
    <alternativeName>
        <fullName evidence="11">Ribose 1,5-bisphosphokinase</fullName>
    </alternativeName>
</protein>
<evidence type="ECO:0000256" key="5">
    <source>
        <dbReference type="ARBA" id="ARBA00008689"/>
    </source>
</evidence>
<dbReference type="eggNOG" id="COG0213">
    <property type="taxonomic scope" value="Bacteria"/>
</dbReference>
<dbReference type="SUPFAM" id="SSF54680">
    <property type="entry name" value="Pyrimidine nucleoside phosphorylase C-terminal domain"/>
    <property type="match status" value="1"/>
</dbReference>
<proteinExistence type="inferred from homology"/>
<dbReference type="SMART" id="SM00072">
    <property type="entry name" value="GuKc"/>
    <property type="match status" value="1"/>
</dbReference>
<comment type="similarity">
    <text evidence="4">In the N-terminal section; belongs to the ribose 1,5-bisphosphokinase family.</text>
</comment>
<dbReference type="InterPro" id="IPR000312">
    <property type="entry name" value="Glycosyl_Trfase_fam3"/>
</dbReference>
<dbReference type="Proteomes" id="UP000029499">
    <property type="component" value="Chromosome"/>
</dbReference>
<keyword evidence="9 11" id="KW-0067">ATP-binding</keyword>
<dbReference type="SUPFAM" id="SSF47648">
    <property type="entry name" value="Nucleoside phosphorylase/phosphoribosyltransferase N-terminal domain"/>
    <property type="match status" value="1"/>
</dbReference>
<dbReference type="HOGENOM" id="CLU_025040_6_0_6"/>
<dbReference type="AlphaFoldDB" id="A0A089YNZ9"/>
<evidence type="ECO:0000256" key="10">
    <source>
        <dbReference type="ARBA" id="ARBA00048550"/>
    </source>
</evidence>
<keyword evidence="7 11" id="KW-0808">Transferase</keyword>
<dbReference type="GO" id="GO:0005829">
    <property type="term" value="C:cytosol"/>
    <property type="evidence" value="ECO:0007669"/>
    <property type="project" value="TreeGrafter"/>
</dbReference>
<evidence type="ECO:0000256" key="8">
    <source>
        <dbReference type="ARBA" id="ARBA00022741"/>
    </source>
</evidence>
<evidence type="ECO:0000256" key="7">
    <source>
        <dbReference type="ARBA" id="ARBA00022679"/>
    </source>
</evidence>
<dbReference type="STRING" id="216142.LT40_12595"/>
<dbReference type="InterPro" id="IPR035902">
    <property type="entry name" value="Nuc_phospho_transferase"/>
</dbReference>
<dbReference type="Pfam" id="PF00591">
    <property type="entry name" value="Glycos_transf_3"/>
    <property type="match status" value="1"/>
</dbReference>
<name>A0A089YNZ9_9PSED</name>
<dbReference type="EC" id="2.7.4.23" evidence="11"/>
<dbReference type="SUPFAM" id="SSF52418">
    <property type="entry name" value="Nucleoside phosphorylase/phosphoribosyltransferase catalytic domain"/>
    <property type="match status" value="1"/>
</dbReference>
<dbReference type="InterPro" id="IPR027417">
    <property type="entry name" value="P-loop_NTPase"/>
</dbReference>
<dbReference type="GO" id="GO:0009032">
    <property type="term" value="F:thymidine phosphorylase activity"/>
    <property type="evidence" value="ECO:0007669"/>
    <property type="project" value="UniProtKB-EC"/>
</dbReference>
<dbReference type="InterPro" id="IPR013102">
    <property type="entry name" value="PYNP_C"/>
</dbReference>
<dbReference type="NCBIfam" id="TIGR02322">
    <property type="entry name" value="phosphon_PhnN"/>
    <property type="match status" value="1"/>
</dbReference>
<dbReference type="Pfam" id="PF00625">
    <property type="entry name" value="Guanylate_kin"/>
    <property type="match status" value="1"/>
</dbReference>